<dbReference type="PANTHER" id="PTHR19375">
    <property type="entry name" value="HEAT SHOCK PROTEIN 70KDA"/>
    <property type="match status" value="1"/>
</dbReference>
<organism evidence="3">
    <name type="scientific">hydrothermal vent metagenome</name>
    <dbReference type="NCBI Taxonomy" id="652676"/>
    <lineage>
        <taxon>unclassified sequences</taxon>
        <taxon>metagenomes</taxon>
        <taxon>ecological metagenomes</taxon>
    </lineage>
</organism>
<dbReference type="Pfam" id="PF00012">
    <property type="entry name" value="HSP70"/>
    <property type="match status" value="1"/>
</dbReference>
<dbReference type="InterPro" id="IPR043129">
    <property type="entry name" value="ATPase_NBD"/>
</dbReference>
<proteinExistence type="predicted"/>
<dbReference type="SUPFAM" id="SSF53067">
    <property type="entry name" value="Actin-like ATPase domain"/>
    <property type="match status" value="2"/>
</dbReference>
<protein>
    <recommendedName>
        <fullName evidence="4">Chaperone protein DnaK</fullName>
    </recommendedName>
</protein>
<keyword evidence="2" id="KW-0067">ATP-binding</keyword>
<evidence type="ECO:0000256" key="2">
    <source>
        <dbReference type="ARBA" id="ARBA00022840"/>
    </source>
</evidence>
<dbReference type="Gene3D" id="3.90.640.10">
    <property type="entry name" value="Actin, Chain A, domain 4"/>
    <property type="match status" value="1"/>
</dbReference>
<name>A0A3B0QKF6_9ZZZZ</name>
<gene>
    <name evidence="3" type="ORF">MNBD_DELTA01-922</name>
</gene>
<dbReference type="PRINTS" id="PR00301">
    <property type="entry name" value="HEATSHOCK70"/>
</dbReference>
<dbReference type="Gene3D" id="3.30.420.40">
    <property type="match status" value="2"/>
</dbReference>
<evidence type="ECO:0008006" key="4">
    <source>
        <dbReference type="Google" id="ProtNLM"/>
    </source>
</evidence>
<dbReference type="GO" id="GO:0140662">
    <property type="term" value="F:ATP-dependent protein folding chaperone"/>
    <property type="evidence" value="ECO:0007669"/>
    <property type="project" value="InterPro"/>
</dbReference>
<dbReference type="GO" id="GO:0005524">
    <property type="term" value="F:ATP binding"/>
    <property type="evidence" value="ECO:0007669"/>
    <property type="project" value="UniProtKB-KW"/>
</dbReference>
<reference evidence="3" key="1">
    <citation type="submission" date="2018-06" db="EMBL/GenBank/DDBJ databases">
        <authorList>
            <person name="Zhirakovskaya E."/>
        </authorList>
    </citation>
    <scope>NUCLEOTIDE SEQUENCE</scope>
</reference>
<sequence>MLGAIRVAGSDFEKKVAVHKLLSQVYSSGHGEGVDGRASYEALVSGLFTPEAMTECFDLIHDIEGVDEKREAILEFTRVVPKSGAYASLYMFALEESVEAILFRDETPVHKKSALMRLGEGVPKSTEFDVSYKFIMENAIEVADKIEDRVARRHALVEISKNLMGREGLEDVALLARKTALGFAEVAGYKKYSLEEVSLELPKPCDLKFYIERTFLGVAFSLPKRGRFLELYRQAIEYAIDSVECLDEPVYRKYALIFIADELRGQEGFVDLYRRTLMDAAEATLQIRDLFPRQRALLDMLECIPREEVFFPIVTRIIEEALPFFSFKSRMDDLEAMDVIDFIIVAEERKMSESKTKRFTRLNYAEVFARELTGFIEHINDTRLLEVIKPYTHAWVRPVGLRDALRGVAAHLEELRKKYTGSEVSMPVLIREEFPDFKGKSVAGKAGKISAKDTISIDLGATNTVIMRKKIDTPPEFLNLSGISEKYGESFIIPTLMEKNSDAIGAQASQDALALNLKKLLLLCSDDGRALMERYFGILYGHIKGVTGQRSGWLAVLSGRPGERLCLTVPVGFHGYRKALEDIIQKTVKGAEVEFIEEPLAAAIGYQVTEEREKLFMVLDFGGCTLDIMLLRLSSDEVHVVAKPDRSRMLGGKDIDKWLAKHIEEQSGVKSHRIFPGMLKAAEGIKIKLSEYKTVEFDWQGSEVCKVSREDFEGLLEEHDFYKALDRELSYVMKKARKVGVSKDMIEAVLLTGGSSQIPSFKDKIAHFFPELSTGNAIYDHSPLTAVARGAALYGTSNVVDRHLGMAYAMRFSSQGPSKSGARHYSYEVVFEKGDSLPFNKTFSVMPARTLGEQTSIHIELFEVPEGLITRRWVKEGNVEFIKQVLRQAYDEISLEGFKTITLPFDEPIEEEVFVTFCVAESGALKVRYSVGDGGEDGAGTTKIREVDAGLRLQ</sequence>
<accession>A0A3B0QKF6</accession>
<evidence type="ECO:0000256" key="1">
    <source>
        <dbReference type="ARBA" id="ARBA00022741"/>
    </source>
</evidence>
<dbReference type="InterPro" id="IPR013126">
    <property type="entry name" value="Hsp_70_fam"/>
</dbReference>
<dbReference type="AlphaFoldDB" id="A0A3B0QKF6"/>
<evidence type="ECO:0000313" key="3">
    <source>
        <dbReference type="EMBL" id="VAV82320.1"/>
    </source>
</evidence>
<dbReference type="EMBL" id="UOEA01000013">
    <property type="protein sequence ID" value="VAV82320.1"/>
    <property type="molecule type" value="Genomic_DNA"/>
</dbReference>
<keyword evidence="1" id="KW-0547">Nucleotide-binding</keyword>